<evidence type="ECO:0000256" key="5">
    <source>
        <dbReference type="HAMAP-Rule" id="MF_00787"/>
    </source>
</evidence>
<evidence type="ECO:0000256" key="3">
    <source>
        <dbReference type="ARBA" id="ARBA00022679"/>
    </source>
</evidence>
<name>A0A2P8HGZ3_CHINA</name>
<dbReference type="Gene3D" id="3.30.2110.10">
    <property type="entry name" value="CbiD-like"/>
    <property type="match status" value="1"/>
</dbReference>
<keyword evidence="4 5" id="KW-0949">S-adenosyl-L-methionine</keyword>
<dbReference type="SUPFAM" id="SSF111342">
    <property type="entry name" value="CbiD-like"/>
    <property type="match status" value="1"/>
</dbReference>
<dbReference type="RefSeq" id="WP_106529815.1">
    <property type="nucleotide sequence ID" value="NZ_PYAW01000004.1"/>
</dbReference>
<evidence type="ECO:0000256" key="2">
    <source>
        <dbReference type="ARBA" id="ARBA00022603"/>
    </source>
</evidence>
<dbReference type="NCBIfam" id="NF000849">
    <property type="entry name" value="PRK00075.1-1"/>
    <property type="match status" value="1"/>
</dbReference>
<comment type="catalytic activity">
    <reaction evidence="5">
        <text>Co-precorrin-5B + S-adenosyl-L-methionine = Co-precorrin-6A + S-adenosyl-L-homocysteine</text>
        <dbReference type="Rhea" id="RHEA:26285"/>
        <dbReference type="ChEBI" id="CHEBI:57856"/>
        <dbReference type="ChEBI" id="CHEBI:59789"/>
        <dbReference type="ChEBI" id="CHEBI:60063"/>
        <dbReference type="ChEBI" id="CHEBI:60064"/>
        <dbReference type="EC" id="2.1.1.195"/>
    </reaction>
</comment>
<dbReference type="HAMAP" id="MF_00787">
    <property type="entry name" value="CbiD"/>
    <property type="match status" value="1"/>
</dbReference>
<dbReference type="EMBL" id="PYAW01000004">
    <property type="protein sequence ID" value="PSL45485.1"/>
    <property type="molecule type" value="Genomic_DNA"/>
</dbReference>
<comment type="caution">
    <text evidence="6">The sequence shown here is derived from an EMBL/GenBank/DDBJ whole genome shotgun (WGS) entry which is preliminary data.</text>
</comment>
<organism evidence="6 7">
    <name type="scientific">Chitinophaga niastensis</name>
    <dbReference type="NCBI Taxonomy" id="536980"/>
    <lineage>
        <taxon>Bacteria</taxon>
        <taxon>Pseudomonadati</taxon>
        <taxon>Bacteroidota</taxon>
        <taxon>Chitinophagia</taxon>
        <taxon>Chitinophagales</taxon>
        <taxon>Chitinophagaceae</taxon>
        <taxon>Chitinophaga</taxon>
    </lineage>
</organism>
<evidence type="ECO:0000313" key="7">
    <source>
        <dbReference type="Proteomes" id="UP000240971"/>
    </source>
</evidence>
<comment type="pathway">
    <text evidence="5">Cofactor biosynthesis; adenosylcobalamin biosynthesis; cob(II)yrinate a,c-diamide from sirohydrochlorin (anaerobic route): step 6/10.</text>
</comment>
<dbReference type="OrthoDB" id="6439987at2"/>
<dbReference type="PANTHER" id="PTHR35863:SF1">
    <property type="entry name" value="COBALT-PRECORRIN-5B C(1)-METHYLTRANSFERASE"/>
    <property type="match status" value="1"/>
</dbReference>
<dbReference type="AlphaFoldDB" id="A0A2P8HGZ3"/>
<comment type="similarity">
    <text evidence="5">Belongs to the CbiD family.</text>
</comment>
<evidence type="ECO:0000256" key="1">
    <source>
        <dbReference type="ARBA" id="ARBA00022573"/>
    </source>
</evidence>
<dbReference type="InterPro" id="IPR002748">
    <property type="entry name" value="CbiD"/>
</dbReference>
<dbReference type="PANTHER" id="PTHR35863">
    <property type="entry name" value="COBALT-PRECORRIN-5B C(1)-METHYLTRANSFERASE"/>
    <property type="match status" value="1"/>
</dbReference>
<reference evidence="6 7" key="1">
    <citation type="submission" date="2018-03" db="EMBL/GenBank/DDBJ databases">
        <title>Genomic Encyclopedia of Archaeal and Bacterial Type Strains, Phase II (KMG-II): from individual species to whole genera.</title>
        <authorList>
            <person name="Goeker M."/>
        </authorList>
    </citation>
    <scope>NUCLEOTIDE SEQUENCE [LARGE SCALE GENOMIC DNA]</scope>
    <source>
        <strain evidence="6 7">DSM 24859</strain>
    </source>
</reference>
<sequence>MSLLPIPKGELRWGYSTGACATACTKAALQALIEQEDVAAVTITLPGGEEVLFKIHHCSYTATTATCATYKDSGDDPDVTNGAEIASSISFGGDATVNFLPGEGVGMVTLPGLSIGVGEPAINPVPRQMMTQVIQELLTHYHIDKRVSVSVSVTNGATLAEKTLNARLGIVNGISILGTTGKVKPFSAAAYIASIEQGIDVALANGLNTVVINSGGRSEKILRQLHPELPVLAFVQYGNWIGETLAKINNTPLHSFTIGMMLGKAVKLAGGALNTHSKESSWDKGFVAALAATAGYDQEKCDSIRQLNMASRLTELFPFNAGEPFYPTLAAQCRRVIAAAIRPLPFKIVLIDATDQYLLFAD</sequence>
<accession>A0A2P8HGZ3</accession>
<comment type="function">
    <text evidence="5">Catalyzes the methylation of C-1 in cobalt-precorrin-5B to form cobalt-precorrin-6A.</text>
</comment>
<dbReference type="NCBIfam" id="TIGR00312">
    <property type="entry name" value="cbiD"/>
    <property type="match status" value="1"/>
</dbReference>
<protein>
    <recommendedName>
        <fullName evidence="5">Cobalt-precorrin-5B C(1)-methyltransferase</fullName>
        <ecNumber evidence="5">2.1.1.195</ecNumber>
    </recommendedName>
    <alternativeName>
        <fullName evidence="5">Cobalt-precorrin-6A synthase</fullName>
    </alternativeName>
</protein>
<gene>
    <name evidence="5" type="primary">cbiD</name>
    <name evidence="6" type="ORF">CLV51_104189</name>
</gene>
<keyword evidence="3 5" id="KW-0808">Transferase</keyword>
<dbReference type="InterPro" id="IPR036074">
    <property type="entry name" value="CbiD_sf"/>
</dbReference>
<dbReference type="GO" id="GO:0019251">
    <property type="term" value="P:anaerobic cobalamin biosynthetic process"/>
    <property type="evidence" value="ECO:0007669"/>
    <property type="project" value="UniProtKB-UniRule"/>
</dbReference>
<keyword evidence="1 5" id="KW-0169">Cobalamin biosynthesis</keyword>
<dbReference type="GO" id="GO:0043780">
    <property type="term" value="F:cobalt-precorrin-5B C1-methyltransferase activity"/>
    <property type="evidence" value="ECO:0007669"/>
    <property type="project" value="RHEA"/>
</dbReference>
<evidence type="ECO:0000256" key="4">
    <source>
        <dbReference type="ARBA" id="ARBA00022691"/>
    </source>
</evidence>
<dbReference type="UniPathway" id="UPA00148">
    <property type="reaction ID" value="UER00227"/>
</dbReference>
<proteinExistence type="inferred from homology"/>
<dbReference type="Proteomes" id="UP000240971">
    <property type="component" value="Unassembled WGS sequence"/>
</dbReference>
<keyword evidence="2 5" id="KW-0489">Methyltransferase</keyword>
<keyword evidence="7" id="KW-1185">Reference proteome</keyword>
<evidence type="ECO:0000313" key="6">
    <source>
        <dbReference type="EMBL" id="PSL45485.1"/>
    </source>
</evidence>
<dbReference type="EC" id="2.1.1.195" evidence="5"/>
<dbReference type="PIRSF" id="PIRSF026782">
    <property type="entry name" value="CbiD"/>
    <property type="match status" value="1"/>
</dbReference>
<dbReference type="Pfam" id="PF01888">
    <property type="entry name" value="CbiD"/>
    <property type="match status" value="1"/>
</dbReference>
<dbReference type="GO" id="GO:0032259">
    <property type="term" value="P:methylation"/>
    <property type="evidence" value="ECO:0007669"/>
    <property type="project" value="UniProtKB-KW"/>
</dbReference>